<gene>
    <name evidence="2" type="ORF">LIER_43643</name>
</gene>
<feature type="compositionally biased region" description="Polar residues" evidence="1">
    <location>
        <begin position="10"/>
        <end position="32"/>
    </location>
</feature>
<evidence type="ECO:0000313" key="3">
    <source>
        <dbReference type="Proteomes" id="UP001454036"/>
    </source>
</evidence>
<dbReference type="AlphaFoldDB" id="A0AAV3QI92"/>
<sequence length="94" mass="10670">MVLVTESRGRNQSTGSSNRGASCGKSQGGSNRLSNIECHHCGEKGHIKRYFRMLKRENKKKNYNNDKKEESVLLSCDEMDWVVDSGAFTHYLKT</sequence>
<evidence type="ECO:0000256" key="1">
    <source>
        <dbReference type="SAM" id="MobiDB-lite"/>
    </source>
</evidence>
<accession>A0AAV3QI92</accession>
<protein>
    <recommendedName>
        <fullName evidence="4">CCHC-type domain-containing protein</fullName>
    </recommendedName>
</protein>
<organism evidence="2 3">
    <name type="scientific">Lithospermum erythrorhizon</name>
    <name type="common">Purple gromwell</name>
    <name type="synonym">Lithospermum officinale var. erythrorhizon</name>
    <dbReference type="NCBI Taxonomy" id="34254"/>
    <lineage>
        <taxon>Eukaryota</taxon>
        <taxon>Viridiplantae</taxon>
        <taxon>Streptophyta</taxon>
        <taxon>Embryophyta</taxon>
        <taxon>Tracheophyta</taxon>
        <taxon>Spermatophyta</taxon>
        <taxon>Magnoliopsida</taxon>
        <taxon>eudicotyledons</taxon>
        <taxon>Gunneridae</taxon>
        <taxon>Pentapetalae</taxon>
        <taxon>asterids</taxon>
        <taxon>lamiids</taxon>
        <taxon>Boraginales</taxon>
        <taxon>Boraginaceae</taxon>
        <taxon>Boraginoideae</taxon>
        <taxon>Lithospermeae</taxon>
        <taxon>Lithospermum</taxon>
    </lineage>
</organism>
<dbReference type="EMBL" id="BAABME010037139">
    <property type="protein sequence ID" value="GAA0163449.1"/>
    <property type="molecule type" value="Genomic_DNA"/>
</dbReference>
<keyword evidence="3" id="KW-1185">Reference proteome</keyword>
<evidence type="ECO:0008006" key="4">
    <source>
        <dbReference type="Google" id="ProtNLM"/>
    </source>
</evidence>
<dbReference type="Proteomes" id="UP001454036">
    <property type="component" value="Unassembled WGS sequence"/>
</dbReference>
<name>A0AAV3QI92_LITER</name>
<evidence type="ECO:0000313" key="2">
    <source>
        <dbReference type="EMBL" id="GAA0163449.1"/>
    </source>
</evidence>
<feature type="region of interest" description="Disordered" evidence="1">
    <location>
        <begin position="1"/>
        <end position="32"/>
    </location>
</feature>
<comment type="caution">
    <text evidence="2">The sequence shown here is derived from an EMBL/GenBank/DDBJ whole genome shotgun (WGS) entry which is preliminary data.</text>
</comment>
<proteinExistence type="predicted"/>
<reference evidence="2 3" key="1">
    <citation type="submission" date="2024-01" db="EMBL/GenBank/DDBJ databases">
        <title>The complete chloroplast genome sequence of Lithospermum erythrorhizon: insights into the phylogenetic relationship among Boraginaceae species and the maternal lineages of purple gromwells.</title>
        <authorList>
            <person name="Okada T."/>
            <person name="Watanabe K."/>
        </authorList>
    </citation>
    <scope>NUCLEOTIDE SEQUENCE [LARGE SCALE GENOMIC DNA]</scope>
</reference>